<evidence type="ECO:0000313" key="1">
    <source>
        <dbReference type="EMBL" id="GMT03471.1"/>
    </source>
</evidence>
<evidence type="ECO:0000313" key="2">
    <source>
        <dbReference type="Proteomes" id="UP001432027"/>
    </source>
</evidence>
<sequence length="142" mass="16412">LLHPEPRMLIIGLHHHIHALETIVRRRRLAVLVQCLAQCQFVGTRTEWISEEGDWSHEHIRFIADRLSRRGSIEIPCGQFRRVLGLEVEDLCLGSQMLTCPIHPDITHLYHSALIESQVLVQHIASICILPFQLHRHGVDFE</sequence>
<gene>
    <name evidence="1" type="ORF">PENTCL1PPCAC_25645</name>
</gene>
<keyword evidence="2" id="KW-1185">Reference proteome</keyword>
<protein>
    <submittedName>
        <fullName evidence="1">Uncharacterized protein</fullName>
    </submittedName>
</protein>
<comment type="caution">
    <text evidence="1">The sequence shown here is derived from an EMBL/GenBank/DDBJ whole genome shotgun (WGS) entry which is preliminary data.</text>
</comment>
<feature type="non-terminal residue" evidence="1">
    <location>
        <position position="1"/>
    </location>
</feature>
<accession>A0AAV5UAH8</accession>
<organism evidence="1 2">
    <name type="scientific">Pristionchus entomophagus</name>
    <dbReference type="NCBI Taxonomy" id="358040"/>
    <lineage>
        <taxon>Eukaryota</taxon>
        <taxon>Metazoa</taxon>
        <taxon>Ecdysozoa</taxon>
        <taxon>Nematoda</taxon>
        <taxon>Chromadorea</taxon>
        <taxon>Rhabditida</taxon>
        <taxon>Rhabditina</taxon>
        <taxon>Diplogasteromorpha</taxon>
        <taxon>Diplogasteroidea</taxon>
        <taxon>Neodiplogasteridae</taxon>
        <taxon>Pristionchus</taxon>
    </lineage>
</organism>
<name>A0AAV5UAH8_9BILA</name>
<dbReference type="EMBL" id="BTSX01000006">
    <property type="protein sequence ID" value="GMT03471.1"/>
    <property type="molecule type" value="Genomic_DNA"/>
</dbReference>
<reference evidence="1" key="1">
    <citation type="submission" date="2023-10" db="EMBL/GenBank/DDBJ databases">
        <title>Genome assembly of Pristionchus species.</title>
        <authorList>
            <person name="Yoshida K."/>
            <person name="Sommer R.J."/>
        </authorList>
    </citation>
    <scope>NUCLEOTIDE SEQUENCE</scope>
    <source>
        <strain evidence="1">RS0144</strain>
    </source>
</reference>
<proteinExistence type="predicted"/>
<dbReference type="AlphaFoldDB" id="A0AAV5UAH8"/>
<dbReference type="Proteomes" id="UP001432027">
    <property type="component" value="Unassembled WGS sequence"/>
</dbReference>